<dbReference type="Pfam" id="PF03162">
    <property type="entry name" value="Y_phosphatase2"/>
    <property type="match status" value="1"/>
</dbReference>
<dbReference type="PRINTS" id="PR01911">
    <property type="entry name" value="PFDSPHPHTASE"/>
</dbReference>
<sequence>MPPYPYTPPEQFGIVEKGVYRSDMLQTSHLPFIKQLHLKTVLVLCPELPTRPALNFFDENGIKLIHLGLPTWKPTQPPSWRPVSDELVKEGLELVLNYSIHPVLVMCISGIHETGIVIGCLRHLQNWNFSSIVTEYRSYASSKARYMNEQFIELYDLDLVTLPSNLPPWFVEQQKMLVSHSSGLASCEFIGKDEKLEHLSYRFFD</sequence>
<evidence type="ECO:0000256" key="1">
    <source>
        <dbReference type="ARBA" id="ARBA00004496"/>
    </source>
</evidence>
<dbReference type="Proteomes" id="UP000268093">
    <property type="component" value="Unassembled WGS sequence"/>
</dbReference>
<dbReference type="PANTHER" id="PTHR31126">
    <property type="entry name" value="TYROSINE-PROTEIN PHOSPHATASE"/>
    <property type="match status" value="1"/>
</dbReference>
<dbReference type="OrthoDB" id="6375174at2759"/>
<dbReference type="Gene3D" id="3.90.190.10">
    <property type="entry name" value="Protein tyrosine phosphatase superfamily"/>
    <property type="match status" value="1"/>
</dbReference>
<organism evidence="4 5">
    <name type="scientific">Jimgerdemannia flammicorona</name>
    <dbReference type="NCBI Taxonomy" id="994334"/>
    <lineage>
        <taxon>Eukaryota</taxon>
        <taxon>Fungi</taxon>
        <taxon>Fungi incertae sedis</taxon>
        <taxon>Mucoromycota</taxon>
        <taxon>Mucoromycotina</taxon>
        <taxon>Endogonomycetes</taxon>
        <taxon>Endogonales</taxon>
        <taxon>Endogonaceae</taxon>
        <taxon>Jimgerdemannia</taxon>
    </lineage>
</organism>
<evidence type="ECO:0008006" key="6">
    <source>
        <dbReference type="Google" id="ProtNLM"/>
    </source>
</evidence>
<dbReference type="AlphaFoldDB" id="A0A433B9P3"/>
<dbReference type="InterPro" id="IPR029021">
    <property type="entry name" value="Prot-tyrosine_phosphatase-like"/>
</dbReference>
<keyword evidence="5" id="KW-1185">Reference proteome</keyword>
<dbReference type="InterPro" id="IPR020428">
    <property type="entry name" value="PFA-DSPs"/>
</dbReference>
<dbReference type="CDD" id="cd14501">
    <property type="entry name" value="PFA-DSP"/>
    <property type="match status" value="1"/>
</dbReference>
<dbReference type="GO" id="GO:0016791">
    <property type="term" value="F:phosphatase activity"/>
    <property type="evidence" value="ECO:0007669"/>
    <property type="project" value="InterPro"/>
</dbReference>
<dbReference type="InterPro" id="IPR004861">
    <property type="entry name" value="Siw14-like"/>
</dbReference>
<keyword evidence="3" id="KW-0378">Hydrolase</keyword>
<comment type="caution">
    <text evidence="4">The sequence shown here is derived from an EMBL/GenBank/DDBJ whole genome shotgun (WGS) entry which is preliminary data.</text>
</comment>
<reference evidence="4 5" key="1">
    <citation type="journal article" date="2018" name="New Phytol.">
        <title>Phylogenomics of Endogonaceae and evolution of mycorrhizas within Mucoromycota.</title>
        <authorList>
            <person name="Chang Y."/>
            <person name="Desiro A."/>
            <person name="Na H."/>
            <person name="Sandor L."/>
            <person name="Lipzen A."/>
            <person name="Clum A."/>
            <person name="Barry K."/>
            <person name="Grigoriev I.V."/>
            <person name="Martin F.M."/>
            <person name="Stajich J.E."/>
            <person name="Smith M.E."/>
            <person name="Bonito G."/>
            <person name="Spatafora J.W."/>
        </authorList>
    </citation>
    <scope>NUCLEOTIDE SEQUENCE [LARGE SCALE GENOMIC DNA]</scope>
    <source>
        <strain evidence="4 5">GMNB39</strain>
    </source>
</reference>
<dbReference type="FunFam" id="3.90.190.10:FF:000035">
    <property type="entry name" value="Tyrosine phosphatase, putative"/>
    <property type="match status" value="1"/>
</dbReference>
<evidence type="ECO:0000313" key="5">
    <source>
        <dbReference type="Proteomes" id="UP000268093"/>
    </source>
</evidence>
<protein>
    <recommendedName>
        <fullName evidence="6">Protein-tyrosine phosphatase</fullName>
    </recommendedName>
</protein>
<dbReference type="PANTHER" id="PTHR31126:SF18">
    <property type="entry name" value="PROTEIN-TYROSINE-PHOSPHATASE"/>
    <property type="match status" value="1"/>
</dbReference>
<dbReference type="SUPFAM" id="SSF52799">
    <property type="entry name" value="(Phosphotyrosine protein) phosphatases II"/>
    <property type="match status" value="1"/>
</dbReference>
<evidence type="ECO:0000256" key="2">
    <source>
        <dbReference type="ARBA" id="ARBA00022490"/>
    </source>
</evidence>
<gene>
    <name evidence="4" type="ORF">BC936DRAFT_139534</name>
</gene>
<accession>A0A433B9P3</accession>
<keyword evidence="2" id="KW-0963">Cytoplasm</keyword>
<dbReference type="GO" id="GO:0005737">
    <property type="term" value="C:cytoplasm"/>
    <property type="evidence" value="ECO:0007669"/>
    <property type="project" value="UniProtKB-SubCell"/>
</dbReference>
<evidence type="ECO:0000313" key="4">
    <source>
        <dbReference type="EMBL" id="RUP16259.1"/>
    </source>
</evidence>
<proteinExistence type="predicted"/>
<dbReference type="EMBL" id="RBNI01015268">
    <property type="protein sequence ID" value="RUP16259.1"/>
    <property type="molecule type" value="Genomic_DNA"/>
</dbReference>
<evidence type="ECO:0000256" key="3">
    <source>
        <dbReference type="ARBA" id="ARBA00022801"/>
    </source>
</evidence>
<name>A0A433B9P3_9FUNG</name>
<comment type="subcellular location">
    <subcellularLocation>
        <location evidence="1">Cytoplasm</location>
    </subcellularLocation>
</comment>